<dbReference type="InterPro" id="IPR043504">
    <property type="entry name" value="Peptidase_S1_PA_chymotrypsin"/>
</dbReference>
<evidence type="ECO:0000256" key="6">
    <source>
        <dbReference type="RuleBase" id="RU004296"/>
    </source>
</evidence>
<dbReference type="SUPFAM" id="SSF50494">
    <property type="entry name" value="Trypsin-like serine proteases"/>
    <property type="match status" value="1"/>
</dbReference>
<dbReference type="PRINTS" id="PR00839">
    <property type="entry name" value="V8PROTEASE"/>
</dbReference>
<keyword evidence="9" id="KW-1185">Reference proteome</keyword>
<keyword evidence="3 6" id="KW-0732">Signal</keyword>
<name>A0A2R8AXW7_9RHOB</name>
<evidence type="ECO:0000256" key="3">
    <source>
        <dbReference type="ARBA" id="ARBA00022729"/>
    </source>
</evidence>
<dbReference type="GO" id="GO:0004252">
    <property type="term" value="F:serine-type endopeptidase activity"/>
    <property type="evidence" value="ECO:0007669"/>
    <property type="project" value="InterPro"/>
</dbReference>
<organism evidence="8 9">
    <name type="scientific">Pseudoprimorskyibacter insulae</name>
    <dbReference type="NCBI Taxonomy" id="1695997"/>
    <lineage>
        <taxon>Bacteria</taxon>
        <taxon>Pseudomonadati</taxon>
        <taxon>Pseudomonadota</taxon>
        <taxon>Alphaproteobacteria</taxon>
        <taxon>Rhodobacterales</taxon>
        <taxon>Paracoccaceae</taxon>
        <taxon>Pseudoprimorskyibacter</taxon>
    </lineage>
</organism>
<dbReference type="Proteomes" id="UP000244904">
    <property type="component" value="Unassembled WGS sequence"/>
</dbReference>
<dbReference type="AlphaFoldDB" id="A0A2R8AXW7"/>
<dbReference type="Gene3D" id="2.40.10.10">
    <property type="entry name" value="Trypsin-like serine proteases"/>
    <property type="match status" value="1"/>
</dbReference>
<proteinExistence type="inferred from homology"/>
<reference evidence="9" key="1">
    <citation type="submission" date="2018-03" db="EMBL/GenBank/DDBJ databases">
        <authorList>
            <person name="Rodrigo-Torres L."/>
            <person name="Arahal R. D."/>
            <person name="Lucena T."/>
        </authorList>
    </citation>
    <scope>NUCLEOTIDE SEQUENCE [LARGE SCALE GENOMIC DNA]</scope>
    <source>
        <strain evidence="9">CECT 8871</strain>
    </source>
</reference>
<accession>A0A2R8AXW7</accession>
<comment type="similarity">
    <text evidence="1 6">Belongs to the peptidase S1B family.</text>
</comment>
<dbReference type="RefSeq" id="WP_181389465.1">
    <property type="nucleotide sequence ID" value="NZ_OMOJ01000005.1"/>
</dbReference>
<evidence type="ECO:0000256" key="1">
    <source>
        <dbReference type="ARBA" id="ARBA00008764"/>
    </source>
</evidence>
<dbReference type="InterPro" id="IPR018114">
    <property type="entry name" value="TRYPSIN_HIS"/>
</dbReference>
<protein>
    <recommendedName>
        <fullName evidence="6">Serine protease</fullName>
        <ecNumber evidence="6">3.4.21.-</ecNumber>
    </recommendedName>
</protein>
<sequence>MTRLLALLLALAGPAFADPLPPLDPEARGEWLAVGRVNIAGYSQTGMCTGTLIAPDLVLTAAHCVMRGGAMARLSDLHFVAGWFGGRYAGHGLVREVTLHPEAGDPPRLPYDLALIHLAAPLDIAPLPVAAPADGPCAIVGYFDLRPNRLSARFDCAGMAARGGWQITCPTRWGNSGGPILQRGPDGWQVIAVVSEGNTTFTVGALAAEFVNR</sequence>
<keyword evidence="4 6" id="KW-0378">Hydrolase</keyword>
<evidence type="ECO:0000313" key="9">
    <source>
        <dbReference type="Proteomes" id="UP000244904"/>
    </source>
</evidence>
<feature type="domain" description="Peptidase S1" evidence="7">
    <location>
        <begin position="11"/>
        <end position="213"/>
    </location>
</feature>
<dbReference type="PROSITE" id="PS50240">
    <property type="entry name" value="TRYPSIN_DOM"/>
    <property type="match status" value="1"/>
</dbReference>
<dbReference type="InterPro" id="IPR008256">
    <property type="entry name" value="Peptidase_S1B"/>
</dbReference>
<evidence type="ECO:0000256" key="4">
    <source>
        <dbReference type="ARBA" id="ARBA00022801"/>
    </source>
</evidence>
<feature type="chain" id="PRO_5015216358" description="Serine protease" evidence="6">
    <location>
        <begin position="18"/>
        <end position="213"/>
    </location>
</feature>
<dbReference type="EMBL" id="OMOJ01000005">
    <property type="protein sequence ID" value="SPF80881.1"/>
    <property type="molecule type" value="Genomic_DNA"/>
</dbReference>
<evidence type="ECO:0000313" key="8">
    <source>
        <dbReference type="EMBL" id="SPF80881.1"/>
    </source>
</evidence>
<dbReference type="InterPro" id="IPR050966">
    <property type="entry name" value="Glutamyl_endopeptidase"/>
</dbReference>
<dbReference type="PANTHER" id="PTHR15462">
    <property type="entry name" value="SERINE PROTEASE"/>
    <property type="match status" value="1"/>
</dbReference>
<feature type="signal peptide" evidence="6">
    <location>
        <begin position="1"/>
        <end position="17"/>
    </location>
</feature>
<evidence type="ECO:0000256" key="2">
    <source>
        <dbReference type="ARBA" id="ARBA00022670"/>
    </source>
</evidence>
<dbReference type="PANTHER" id="PTHR15462:SF8">
    <property type="entry name" value="SERINE PROTEASE"/>
    <property type="match status" value="1"/>
</dbReference>
<dbReference type="SMART" id="SM00020">
    <property type="entry name" value="Tryp_SPc"/>
    <property type="match status" value="1"/>
</dbReference>
<dbReference type="InterPro" id="IPR001254">
    <property type="entry name" value="Trypsin_dom"/>
</dbReference>
<evidence type="ECO:0000256" key="5">
    <source>
        <dbReference type="ARBA" id="ARBA00022825"/>
    </source>
</evidence>
<evidence type="ECO:0000259" key="7">
    <source>
        <dbReference type="PROSITE" id="PS50240"/>
    </source>
</evidence>
<gene>
    <name evidence="8" type="ORF">PRI8871_02694</name>
</gene>
<dbReference type="Pfam" id="PF00089">
    <property type="entry name" value="Trypsin"/>
    <property type="match status" value="1"/>
</dbReference>
<dbReference type="InterPro" id="IPR009003">
    <property type="entry name" value="Peptidase_S1_PA"/>
</dbReference>
<dbReference type="PROSITE" id="PS00134">
    <property type="entry name" value="TRYPSIN_HIS"/>
    <property type="match status" value="1"/>
</dbReference>
<dbReference type="EC" id="3.4.21.-" evidence="6"/>
<dbReference type="GO" id="GO:0006508">
    <property type="term" value="P:proteolysis"/>
    <property type="evidence" value="ECO:0007669"/>
    <property type="project" value="UniProtKB-KW"/>
</dbReference>
<keyword evidence="5 6" id="KW-0720">Serine protease</keyword>
<keyword evidence="2 6" id="KW-0645">Protease</keyword>